<reference evidence="3 4" key="1">
    <citation type="journal article" date="2016" name="Nat. Commun.">
        <title>Thousands of microbial genomes shed light on interconnected biogeochemical processes in an aquifer system.</title>
        <authorList>
            <person name="Anantharaman K."/>
            <person name="Brown C.T."/>
            <person name="Hug L.A."/>
            <person name="Sharon I."/>
            <person name="Castelle C.J."/>
            <person name="Probst A.J."/>
            <person name="Thomas B.C."/>
            <person name="Singh A."/>
            <person name="Wilkins M.J."/>
            <person name="Karaoz U."/>
            <person name="Brodie E.L."/>
            <person name="Williams K.H."/>
            <person name="Hubbard S.S."/>
            <person name="Banfield J.F."/>
        </authorList>
    </citation>
    <scope>NUCLEOTIDE SEQUENCE [LARGE SCALE GENOMIC DNA]</scope>
</reference>
<feature type="transmembrane region" description="Helical" evidence="1">
    <location>
        <begin position="43"/>
        <end position="60"/>
    </location>
</feature>
<accession>A0A1G2U8S9</accession>
<name>A0A1G2U8S9_9BACT</name>
<feature type="transmembrane region" description="Helical" evidence="1">
    <location>
        <begin position="20"/>
        <end position="37"/>
    </location>
</feature>
<keyword evidence="1" id="KW-0472">Membrane</keyword>
<dbReference type="InterPro" id="IPR018638">
    <property type="entry name" value="DUF2061_membrane"/>
</dbReference>
<evidence type="ECO:0000313" key="4">
    <source>
        <dbReference type="Proteomes" id="UP000177068"/>
    </source>
</evidence>
<protein>
    <recommendedName>
        <fullName evidence="2">DUF2061 domain-containing protein</fullName>
    </recommendedName>
</protein>
<evidence type="ECO:0000313" key="3">
    <source>
        <dbReference type="EMBL" id="OHB05861.1"/>
    </source>
</evidence>
<evidence type="ECO:0000259" key="2">
    <source>
        <dbReference type="Pfam" id="PF09834"/>
    </source>
</evidence>
<dbReference type="Pfam" id="PF09834">
    <property type="entry name" value="DUF2061"/>
    <property type="match status" value="1"/>
</dbReference>
<keyword evidence="1" id="KW-1133">Transmembrane helix</keyword>
<comment type="caution">
    <text evidence="3">The sequence shown here is derived from an EMBL/GenBank/DDBJ whole genome shotgun (WGS) entry which is preliminary data.</text>
</comment>
<gene>
    <name evidence="3" type="ORF">A3A26_00915</name>
</gene>
<evidence type="ECO:0000256" key="1">
    <source>
        <dbReference type="SAM" id="Phobius"/>
    </source>
</evidence>
<proteinExistence type="predicted"/>
<organism evidence="3 4">
    <name type="scientific">Candidatus Zambryskibacteria bacterium RIFCSPLOWO2_01_FULL_47_14</name>
    <dbReference type="NCBI Taxonomy" id="1802763"/>
    <lineage>
        <taxon>Bacteria</taxon>
        <taxon>Candidatus Zambryskiibacteriota</taxon>
    </lineage>
</organism>
<feature type="domain" description="DUF2061" evidence="2">
    <location>
        <begin position="16"/>
        <end position="66"/>
    </location>
</feature>
<keyword evidence="1" id="KW-0812">Transmembrane</keyword>
<dbReference type="AlphaFoldDB" id="A0A1G2U8S9"/>
<sequence>MEKNEQEEHSRTRSLKKTISWRIVATLITGIIVFLFTRKFSETTYITLVSAVVLMIFYYIHERIWNSIR</sequence>
<dbReference type="EMBL" id="MHWG01000008">
    <property type="protein sequence ID" value="OHB05861.1"/>
    <property type="molecule type" value="Genomic_DNA"/>
</dbReference>
<dbReference type="Proteomes" id="UP000177068">
    <property type="component" value="Unassembled WGS sequence"/>
</dbReference>